<organism evidence="4 5">
    <name type="scientific">Dreissena polymorpha</name>
    <name type="common">Zebra mussel</name>
    <name type="synonym">Mytilus polymorpha</name>
    <dbReference type="NCBI Taxonomy" id="45954"/>
    <lineage>
        <taxon>Eukaryota</taxon>
        <taxon>Metazoa</taxon>
        <taxon>Spiralia</taxon>
        <taxon>Lophotrochozoa</taxon>
        <taxon>Mollusca</taxon>
        <taxon>Bivalvia</taxon>
        <taxon>Autobranchia</taxon>
        <taxon>Heteroconchia</taxon>
        <taxon>Euheterodonta</taxon>
        <taxon>Imparidentia</taxon>
        <taxon>Neoheterodontei</taxon>
        <taxon>Myida</taxon>
        <taxon>Dreissenoidea</taxon>
        <taxon>Dreissenidae</taxon>
        <taxon>Dreissena</taxon>
    </lineage>
</organism>
<dbReference type="EMBL" id="JAIWYP010000011">
    <property type="protein sequence ID" value="KAH3740713.1"/>
    <property type="molecule type" value="Genomic_DNA"/>
</dbReference>
<keyword evidence="5" id="KW-1185">Reference proteome</keyword>
<proteinExistence type="predicted"/>
<dbReference type="SUPFAM" id="SSF48403">
    <property type="entry name" value="Ankyrin repeat"/>
    <property type="match status" value="1"/>
</dbReference>
<evidence type="ECO:0000313" key="5">
    <source>
        <dbReference type="Proteomes" id="UP000828390"/>
    </source>
</evidence>
<dbReference type="SMART" id="SM00248">
    <property type="entry name" value="ANK"/>
    <property type="match status" value="3"/>
</dbReference>
<keyword evidence="2 3" id="KW-0040">ANK repeat</keyword>
<dbReference type="InterPro" id="IPR002110">
    <property type="entry name" value="Ankyrin_rpt"/>
</dbReference>
<evidence type="ECO:0000256" key="3">
    <source>
        <dbReference type="PROSITE-ProRule" id="PRU00023"/>
    </source>
</evidence>
<sequence length="211" mass="22785">MSEISVSSRSRYIPNHQPSADVTAGPMVKCVSMTKNNLNSDACTLLALLRRDEDSLNDAGRQLVKQNRKYACDVFMHEVDGWTPFHAFVLRGARKMVKLCLKAGVDVNLTMGSPDGVPGGCSALHLAAHRGDVSIIDVLISNGVDLNVRDKNGKTPVMYASLANNSLAVRKLQRAGADMTGCELNSKHSPEDMTSSPIKCILPFVCSGGRR</sequence>
<name>A0A9D4D809_DREPO</name>
<dbReference type="PROSITE" id="PS50297">
    <property type="entry name" value="ANK_REP_REGION"/>
    <property type="match status" value="2"/>
</dbReference>
<dbReference type="PROSITE" id="PS50088">
    <property type="entry name" value="ANK_REPEAT"/>
    <property type="match status" value="2"/>
</dbReference>
<accession>A0A9D4D809</accession>
<evidence type="ECO:0000256" key="2">
    <source>
        <dbReference type="ARBA" id="ARBA00023043"/>
    </source>
</evidence>
<gene>
    <name evidence="4" type="ORF">DPMN_047423</name>
</gene>
<dbReference type="Proteomes" id="UP000828390">
    <property type="component" value="Unassembled WGS sequence"/>
</dbReference>
<feature type="repeat" description="ANK" evidence="3">
    <location>
        <begin position="119"/>
        <end position="151"/>
    </location>
</feature>
<comment type="caution">
    <text evidence="4">The sequence shown here is derived from an EMBL/GenBank/DDBJ whole genome shotgun (WGS) entry which is preliminary data.</text>
</comment>
<dbReference type="InterPro" id="IPR036770">
    <property type="entry name" value="Ankyrin_rpt-contain_sf"/>
</dbReference>
<reference evidence="4" key="1">
    <citation type="journal article" date="2019" name="bioRxiv">
        <title>The Genome of the Zebra Mussel, Dreissena polymorpha: A Resource for Invasive Species Research.</title>
        <authorList>
            <person name="McCartney M.A."/>
            <person name="Auch B."/>
            <person name="Kono T."/>
            <person name="Mallez S."/>
            <person name="Zhang Y."/>
            <person name="Obille A."/>
            <person name="Becker A."/>
            <person name="Abrahante J.E."/>
            <person name="Garbe J."/>
            <person name="Badalamenti J.P."/>
            <person name="Herman A."/>
            <person name="Mangelson H."/>
            <person name="Liachko I."/>
            <person name="Sullivan S."/>
            <person name="Sone E.D."/>
            <person name="Koren S."/>
            <person name="Silverstein K.A.T."/>
            <person name="Beckman K.B."/>
            <person name="Gohl D.M."/>
        </authorList>
    </citation>
    <scope>NUCLEOTIDE SEQUENCE</scope>
    <source>
        <strain evidence="4">Duluth1</strain>
        <tissue evidence="4">Whole animal</tissue>
    </source>
</reference>
<feature type="repeat" description="ANK" evidence="3">
    <location>
        <begin position="80"/>
        <end position="112"/>
    </location>
</feature>
<dbReference type="Pfam" id="PF00023">
    <property type="entry name" value="Ank"/>
    <property type="match status" value="1"/>
</dbReference>
<evidence type="ECO:0000256" key="1">
    <source>
        <dbReference type="ARBA" id="ARBA00022737"/>
    </source>
</evidence>
<dbReference type="PANTHER" id="PTHR24171">
    <property type="entry name" value="ANKYRIN REPEAT DOMAIN-CONTAINING PROTEIN 39-RELATED"/>
    <property type="match status" value="1"/>
</dbReference>
<evidence type="ECO:0000313" key="4">
    <source>
        <dbReference type="EMBL" id="KAH3740713.1"/>
    </source>
</evidence>
<reference evidence="4" key="2">
    <citation type="submission" date="2020-11" db="EMBL/GenBank/DDBJ databases">
        <authorList>
            <person name="McCartney M.A."/>
            <person name="Auch B."/>
            <person name="Kono T."/>
            <person name="Mallez S."/>
            <person name="Becker A."/>
            <person name="Gohl D.M."/>
            <person name="Silverstein K.A.T."/>
            <person name="Koren S."/>
            <person name="Bechman K.B."/>
            <person name="Herman A."/>
            <person name="Abrahante J.E."/>
            <person name="Garbe J."/>
        </authorList>
    </citation>
    <scope>NUCLEOTIDE SEQUENCE</scope>
    <source>
        <strain evidence="4">Duluth1</strain>
        <tissue evidence="4">Whole animal</tissue>
    </source>
</reference>
<dbReference type="AlphaFoldDB" id="A0A9D4D809"/>
<keyword evidence="1" id="KW-0677">Repeat</keyword>
<protein>
    <submittedName>
        <fullName evidence="4">Uncharacterized protein</fullName>
    </submittedName>
</protein>
<dbReference type="Gene3D" id="1.25.40.20">
    <property type="entry name" value="Ankyrin repeat-containing domain"/>
    <property type="match status" value="1"/>
</dbReference>
<dbReference type="Pfam" id="PF12796">
    <property type="entry name" value="Ank_2"/>
    <property type="match status" value="1"/>
</dbReference>